<comment type="caution">
    <text evidence="2">The sequence shown here is derived from an EMBL/GenBank/DDBJ whole genome shotgun (WGS) entry which is preliminary data.</text>
</comment>
<evidence type="ECO:0000313" key="2">
    <source>
        <dbReference type="EMBL" id="KAI1725795.1"/>
    </source>
</evidence>
<organism evidence="2 3">
    <name type="scientific">Ditylenchus destructor</name>
    <dbReference type="NCBI Taxonomy" id="166010"/>
    <lineage>
        <taxon>Eukaryota</taxon>
        <taxon>Metazoa</taxon>
        <taxon>Ecdysozoa</taxon>
        <taxon>Nematoda</taxon>
        <taxon>Chromadorea</taxon>
        <taxon>Rhabditida</taxon>
        <taxon>Tylenchina</taxon>
        <taxon>Tylenchomorpha</taxon>
        <taxon>Sphaerularioidea</taxon>
        <taxon>Anguinidae</taxon>
        <taxon>Anguininae</taxon>
        <taxon>Ditylenchus</taxon>
    </lineage>
</organism>
<accession>A0AAD4NCT4</accession>
<dbReference type="InterPro" id="IPR055937">
    <property type="entry name" value="DUF7515"/>
</dbReference>
<keyword evidence="3" id="KW-1185">Reference proteome</keyword>
<reference evidence="2" key="1">
    <citation type="submission" date="2022-01" db="EMBL/GenBank/DDBJ databases">
        <title>Genome Sequence Resource for Two Populations of Ditylenchus destructor, the Migratory Endoparasitic Phytonematode.</title>
        <authorList>
            <person name="Zhang H."/>
            <person name="Lin R."/>
            <person name="Xie B."/>
        </authorList>
    </citation>
    <scope>NUCLEOTIDE SEQUENCE</scope>
    <source>
        <strain evidence="2">BazhouSP</strain>
    </source>
</reference>
<dbReference type="Pfam" id="PF24359">
    <property type="entry name" value="DUF7515"/>
    <property type="match status" value="1"/>
</dbReference>
<gene>
    <name evidence="2" type="ORF">DdX_02475</name>
</gene>
<dbReference type="AlphaFoldDB" id="A0AAD4NCT4"/>
<dbReference type="Proteomes" id="UP001201812">
    <property type="component" value="Unassembled WGS sequence"/>
</dbReference>
<feature type="domain" description="DUF7515" evidence="1">
    <location>
        <begin position="62"/>
        <end position="128"/>
    </location>
</feature>
<protein>
    <recommendedName>
        <fullName evidence="1">DUF7515 domain-containing protein</fullName>
    </recommendedName>
</protein>
<sequence length="165" mass="19305">MPFVISYDQYMPPPIKLSGEVVEHKDEENVQVHPDNCEHCHPTANEMYREENGFVGGKDYDYRKFCEELYKVLYSSKEGYTKTSQLLFDLREKSGIDGTKVAHENGYGIFGLLMKDKQMFGHVVAYERNPPGTKNFSFRYTATLSAEFDYLRRIVPQKKSYFHKF</sequence>
<name>A0AAD4NCT4_9BILA</name>
<dbReference type="EMBL" id="JAKKPZ010000002">
    <property type="protein sequence ID" value="KAI1725795.1"/>
    <property type="molecule type" value="Genomic_DNA"/>
</dbReference>
<proteinExistence type="predicted"/>
<evidence type="ECO:0000259" key="1">
    <source>
        <dbReference type="Pfam" id="PF24359"/>
    </source>
</evidence>
<evidence type="ECO:0000313" key="3">
    <source>
        <dbReference type="Proteomes" id="UP001201812"/>
    </source>
</evidence>